<dbReference type="InterPro" id="IPR041698">
    <property type="entry name" value="Methyltransf_25"/>
</dbReference>
<evidence type="ECO:0000259" key="1">
    <source>
        <dbReference type="Pfam" id="PF13649"/>
    </source>
</evidence>
<dbReference type="RefSeq" id="WP_344329868.1">
    <property type="nucleotide sequence ID" value="NZ_BAAAPY010000013.1"/>
</dbReference>
<gene>
    <name evidence="2" type="ORF">GCM10009821_27750</name>
</gene>
<evidence type="ECO:0000313" key="3">
    <source>
        <dbReference type="Proteomes" id="UP001501480"/>
    </source>
</evidence>
<sequence>MTVETVVVVSTTDAMDAAFAGIGCWLLQSDGRTKPLSVDRWQQPPDLHDHRLFLDDVHDETVDVGCGPGRLVGALSARGIRSLGIDISGEAVRQTRDRGARAVQGDIIGGLHGVGQWDRALLADGNIGIGGDPVTLLHRVADLLRPGGRVVVEVARHGVGVVTERLRLQVGRELTPDFSWSVVGSDAIAGIGDAAGFEVEDVRESGGRHAAVLVKRPA</sequence>
<comment type="caution">
    <text evidence="2">The sequence shown here is derived from an EMBL/GenBank/DDBJ whole genome shotgun (WGS) entry which is preliminary data.</text>
</comment>
<dbReference type="GO" id="GO:0032259">
    <property type="term" value="P:methylation"/>
    <property type="evidence" value="ECO:0007669"/>
    <property type="project" value="UniProtKB-KW"/>
</dbReference>
<dbReference type="CDD" id="cd02440">
    <property type="entry name" value="AdoMet_MTases"/>
    <property type="match status" value="1"/>
</dbReference>
<dbReference type="Proteomes" id="UP001501480">
    <property type="component" value="Unassembled WGS sequence"/>
</dbReference>
<keyword evidence="2" id="KW-0808">Transferase</keyword>
<keyword evidence="3" id="KW-1185">Reference proteome</keyword>
<reference evidence="2 3" key="1">
    <citation type="journal article" date="2019" name="Int. J. Syst. Evol. Microbiol.">
        <title>The Global Catalogue of Microorganisms (GCM) 10K type strain sequencing project: providing services to taxonomists for standard genome sequencing and annotation.</title>
        <authorList>
            <consortium name="The Broad Institute Genomics Platform"/>
            <consortium name="The Broad Institute Genome Sequencing Center for Infectious Disease"/>
            <person name="Wu L."/>
            <person name="Ma J."/>
        </authorList>
    </citation>
    <scope>NUCLEOTIDE SEQUENCE [LARGE SCALE GENOMIC DNA]</scope>
    <source>
        <strain evidence="2 3">JCM 15749</strain>
    </source>
</reference>
<proteinExistence type="predicted"/>
<keyword evidence="2" id="KW-0489">Methyltransferase</keyword>
<dbReference type="Gene3D" id="3.40.50.150">
    <property type="entry name" value="Vaccinia Virus protein VP39"/>
    <property type="match status" value="1"/>
</dbReference>
<protein>
    <submittedName>
        <fullName evidence="2">Class I SAM-dependent methyltransferase</fullName>
    </submittedName>
</protein>
<dbReference type="GO" id="GO:0008168">
    <property type="term" value="F:methyltransferase activity"/>
    <property type="evidence" value="ECO:0007669"/>
    <property type="project" value="UniProtKB-KW"/>
</dbReference>
<dbReference type="SUPFAM" id="SSF53335">
    <property type="entry name" value="S-adenosyl-L-methionine-dependent methyltransferases"/>
    <property type="match status" value="1"/>
</dbReference>
<dbReference type="Pfam" id="PF13649">
    <property type="entry name" value="Methyltransf_25"/>
    <property type="match status" value="1"/>
</dbReference>
<name>A0ABN2W722_9ACTN</name>
<dbReference type="InterPro" id="IPR029063">
    <property type="entry name" value="SAM-dependent_MTases_sf"/>
</dbReference>
<evidence type="ECO:0000313" key="2">
    <source>
        <dbReference type="EMBL" id="GAA2084764.1"/>
    </source>
</evidence>
<dbReference type="EMBL" id="BAAAPY010000013">
    <property type="protein sequence ID" value="GAA2084764.1"/>
    <property type="molecule type" value="Genomic_DNA"/>
</dbReference>
<accession>A0ABN2W722</accession>
<organism evidence="2 3">
    <name type="scientific">Aeromicrobium halocynthiae</name>
    <dbReference type="NCBI Taxonomy" id="560557"/>
    <lineage>
        <taxon>Bacteria</taxon>
        <taxon>Bacillati</taxon>
        <taxon>Actinomycetota</taxon>
        <taxon>Actinomycetes</taxon>
        <taxon>Propionibacteriales</taxon>
        <taxon>Nocardioidaceae</taxon>
        <taxon>Aeromicrobium</taxon>
    </lineage>
</organism>
<feature type="domain" description="Methyltransferase" evidence="1">
    <location>
        <begin position="62"/>
        <end position="148"/>
    </location>
</feature>